<proteinExistence type="predicted"/>
<feature type="binding site" evidence="6">
    <location>
        <position position="67"/>
    </location>
    <ligand>
        <name>ATP</name>
        <dbReference type="ChEBI" id="CHEBI:30616"/>
    </ligand>
</feature>
<evidence type="ECO:0000256" key="5">
    <source>
        <dbReference type="ARBA" id="ARBA00022840"/>
    </source>
</evidence>
<sequence>MSPTSFQYGYIEEVEDLEGYKPGGYHPIHIDDRLHQRYCIVHKLGHGTFSTVWLALDEQTSKYVAIKVGIANADSREPDILSKLAMGEMSMVTPVIDRFRINGPNGTHPCFVTSPASCSLSDSKEACDWRLFQLDVARSLCAQLAMAVCFIHSKGYAHGDLHLGNLLLRLPPSLHGLSVEQLYAKFGAPRREPIFRTDGKPIPVSGVPSYAVLPAWLGISSDKVTLSDAKLLLADFGVAFRPSDKTCFASHTPLRMRAPEAIFEPTTPLSFPSDIWSLGCAVFELLGHRSLIDETFAPPDEITAQQVYLQGPMPPEWLNRWKERSIWFDDEGRPLANECDVWSWDRRFEEWLQELRRYSGMDVVGEEEKTALLDLLHWMLAWKPEERPSAGEVLDTVWMKKWALPAYEQSQKARKDDYVIHKLLCADFTNLDVTTRPTEDHMRAILFPVDQKKPKLIWLEFNRDEDWRYRIASPFLNGDNGTSSPIRYNPILKRRPSNVVYVAYRDNFLNDGSASNDSITTITATRPGSHHDWRGPIIAYGKVGSNPDTSKNCRDIDLHDFRHAADYFRSYKGHLSSPSYLVTNTRIKGVRINCNGDQKVLNKPHFEEIEVSLMDIMFGDRDTSDIAKLIGLPILTKRCSPDPSWANQGDMVYENTDAMYLHLCCDPNAEIDPNLGVLGWGCASTQWQRRVGSIIVVRQDKKPLSRWHVEALCRYCRYEAWAYMTHSRGSYSSDEPMSKDKALSMICRPTFSISWERMLREKAEKGEVVGATSPYLV</sequence>
<dbReference type="PANTHER" id="PTHR45646">
    <property type="entry name" value="SERINE/THREONINE-PROTEIN KINASE DOA-RELATED"/>
    <property type="match status" value="1"/>
</dbReference>
<evidence type="ECO:0000256" key="3">
    <source>
        <dbReference type="ARBA" id="ARBA00022741"/>
    </source>
</evidence>
<evidence type="ECO:0000256" key="2">
    <source>
        <dbReference type="ARBA" id="ARBA00022679"/>
    </source>
</evidence>
<dbReference type="InterPro" id="IPR011009">
    <property type="entry name" value="Kinase-like_dom_sf"/>
</dbReference>
<gene>
    <name evidence="8" type="ORF">GQX73_g5216</name>
</gene>
<dbReference type="Gene3D" id="3.30.200.20">
    <property type="entry name" value="Phosphorylase Kinase, domain 1"/>
    <property type="match status" value="1"/>
</dbReference>
<dbReference type="InterPro" id="IPR017441">
    <property type="entry name" value="Protein_kinase_ATP_BS"/>
</dbReference>
<reference evidence="8 9" key="1">
    <citation type="submission" date="2019-12" db="EMBL/GenBank/DDBJ databases">
        <title>Draft genome sequence of the ascomycete Xylaria multiplex DSM 110363.</title>
        <authorList>
            <person name="Buettner E."/>
            <person name="Kellner H."/>
        </authorList>
    </citation>
    <scope>NUCLEOTIDE SEQUENCE [LARGE SCALE GENOMIC DNA]</scope>
    <source>
        <strain evidence="8 9">DSM 110363</strain>
    </source>
</reference>
<dbReference type="InterPro" id="IPR051175">
    <property type="entry name" value="CLK_kinases"/>
</dbReference>
<dbReference type="SMART" id="SM00220">
    <property type="entry name" value="S_TKc"/>
    <property type="match status" value="1"/>
</dbReference>
<organism evidence="8 9">
    <name type="scientific">Xylaria multiplex</name>
    <dbReference type="NCBI Taxonomy" id="323545"/>
    <lineage>
        <taxon>Eukaryota</taxon>
        <taxon>Fungi</taxon>
        <taxon>Dikarya</taxon>
        <taxon>Ascomycota</taxon>
        <taxon>Pezizomycotina</taxon>
        <taxon>Sordariomycetes</taxon>
        <taxon>Xylariomycetidae</taxon>
        <taxon>Xylariales</taxon>
        <taxon>Xylariaceae</taxon>
        <taxon>Xylaria</taxon>
    </lineage>
</organism>
<dbReference type="SUPFAM" id="SSF56112">
    <property type="entry name" value="Protein kinase-like (PK-like)"/>
    <property type="match status" value="1"/>
</dbReference>
<keyword evidence="4" id="KW-0418">Kinase</keyword>
<dbReference type="GO" id="GO:0005524">
    <property type="term" value="F:ATP binding"/>
    <property type="evidence" value="ECO:0007669"/>
    <property type="project" value="UniProtKB-UniRule"/>
</dbReference>
<keyword evidence="5 6" id="KW-0067">ATP-binding</keyword>
<dbReference type="Gene3D" id="1.10.510.10">
    <property type="entry name" value="Transferase(Phosphotransferase) domain 1"/>
    <property type="match status" value="1"/>
</dbReference>
<dbReference type="Pfam" id="PF00069">
    <property type="entry name" value="Pkinase"/>
    <property type="match status" value="2"/>
</dbReference>
<comment type="caution">
    <text evidence="8">The sequence shown here is derived from an EMBL/GenBank/DDBJ whole genome shotgun (WGS) entry which is preliminary data.</text>
</comment>
<dbReference type="OrthoDB" id="5979581at2759"/>
<dbReference type="EMBL" id="WUBL01000052">
    <property type="protein sequence ID" value="KAF2968379.1"/>
    <property type="molecule type" value="Genomic_DNA"/>
</dbReference>
<dbReference type="InParanoid" id="A0A7C8J134"/>
<keyword evidence="2" id="KW-0808">Transferase</keyword>
<keyword evidence="1" id="KW-0723">Serine/threonine-protein kinase</keyword>
<accession>A0A7C8J134</accession>
<protein>
    <recommendedName>
        <fullName evidence="7">Protein kinase domain-containing protein</fullName>
    </recommendedName>
</protein>
<evidence type="ECO:0000256" key="6">
    <source>
        <dbReference type="PROSITE-ProRule" id="PRU10141"/>
    </source>
</evidence>
<dbReference type="GO" id="GO:0043484">
    <property type="term" value="P:regulation of RNA splicing"/>
    <property type="evidence" value="ECO:0007669"/>
    <property type="project" value="TreeGrafter"/>
</dbReference>
<dbReference type="AlphaFoldDB" id="A0A7C8J134"/>
<evidence type="ECO:0000313" key="9">
    <source>
        <dbReference type="Proteomes" id="UP000481858"/>
    </source>
</evidence>
<dbReference type="PROSITE" id="PS50011">
    <property type="entry name" value="PROTEIN_KINASE_DOM"/>
    <property type="match status" value="1"/>
</dbReference>
<name>A0A7C8J134_9PEZI</name>
<dbReference type="GO" id="GO:0004674">
    <property type="term" value="F:protein serine/threonine kinase activity"/>
    <property type="evidence" value="ECO:0007669"/>
    <property type="project" value="UniProtKB-KW"/>
</dbReference>
<dbReference type="GO" id="GO:0005634">
    <property type="term" value="C:nucleus"/>
    <property type="evidence" value="ECO:0007669"/>
    <property type="project" value="TreeGrafter"/>
</dbReference>
<evidence type="ECO:0000313" key="8">
    <source>
        <dbReference type="EMBL" id="KAF2968379.1"/>
    </source>
</evidence>
<dbReference type="Proteomes" id="UP000481858">
    <property type="component" value="Unassembled WGS sequence"/>
</dbReference>
<evidence type="ECO:0000256" key="4">
    <source>
        <dbReference type="ARBA" id="ARBA00022777"/>
    </source>
</evidence>
<evidence type="ECO:0000256" key="1">
    <source>
        <dbReference type="ARBA" id="ARBA00022527"/>
    </source>
</evidence>
<evidence type="ECO:0000259" key="7">
    <source>
        <dbReference type="PROSITE" id="PS50011"/>
    </source>
</evidence>
<dbReference type="InterPro" id="IPR000719">
    <property type="entry name" value="Prot_kinase_dom"/>
</dbReference>
<keyword evidence="9" id="KW-1185">Reference proteome</keyword>
<feature type="domain" description="Protein kinase" evidence="7">
    <location>
        <begin position="38"/>
        <end position="399"/>
    </location>
</feature>
<keyword evidence="3 6" id="KW-0547">Nucleotide-binding</keyword>
<dbReference type="PANTHER" id="PTHR45646:SF11">
    <property type="entry name" value="SERINE_THREONINE-PROTEIN KINASE DOA"/>
    <property type="match status" value="1"/>
</dbReference>
<dbReference type="PROSITE" id="PS00107">
    <property type="entry name" value="PROTEIN_KINASE_ATP"/>
    <property type="match status" value="1"/>
</dbReference>